<accession>A0A7W7S1V7</accession>
<protein>
    <submittedName>
        <fullName evidence="1">Uncharacterized protein</fullName>
    </submittedName>
</protein>
<organism evidence="1 2">
    <name type="scientific">Streptosporangium album</name>
    <dbReference type="NCBI Taxonomy" id="47479"/>
    <lineage>
        <taxon>Bacteria</taxon>
        <taxon>Bacillati</taxon>
        <taxon>Actinomycetota</taxon>
        <taxon>Actinomycetes</taxon>
        <taxon>Streptosporangiales</taxon>
        <taxon>Streptosporangiaceae</taxon>
        <taxon>Streptosporangium</taxon>
    </lineage>
</organism>
<keyword evidence="2" id="KW-1185">Reference proteome</keyword>
<dbReference type="Proteomes" id="UP000534286">
    <property type="component" value="Unassembled WGS sequence"/>
</dbReference>
<proteinExistence type="predicted"/>
<sequence length="107" mass="11541">MTGLLVSGSAAVDAAEKLRDALAQLKIAADVNGGYGLAVVSVWAGLLVWSNGDRFWWNTGWDAQRRCAVYASQQASELDRAAHRIAFRYSRLREDSTGSNPSVKGPS</sequence>
<dbReference type="EMBL" id="JACHJU010000003">
    <property type="protein sequence ID" value="MBB4942355.1"/>
    <property type="molecule type" value="Genomic_DNA"/>
</dbReference>
<gene>
    <name evidence="1" type="ORF">FHR32_006741</name>
</gene>
<comment type="caution">
    <text evidence="1">The sequence shown here is derived from an EMBL/GenBank/DDBJ whole genome shotgun (WGS) entry which is preliminary data.</text>
</comment>
<evidence type="ECO:0000313" key="2">
    <source>
        <dbReference type="Proteomes" id="UP000534286"/>
    </source>
</evidence>
<dbReference type="AlphaFoldDB" id="A0A7W7S1V7"/>
<name>A0A7W7S1V7_9ACTN</name>
<dbReference type="RefSeq" id="WP_184758334.1">
    <property type="nucleotide sequence ID" value="NZ_BAABEK010000054.1"/>
</dbReference>
<evidence type="ECO:0000313" key="1">
    <source>
        <dbReference type="EMBL" id="MBB4942355.1"/>
    </source>
</evidence>
<reference evidence="1 2" key="1">
    <citation type="submission" date="2020-08" db="EMBL/GenBank/DDBJ databases">
        <title>Sequencing the genomes of 1000 actinobacteria strains.</title>
        <authorList>
            <person name="Klenk H.-P."/>
        </authorList>
    </citation>
    <scope>NUCLEOTIDE SEQUENCE [LARGE SCALE GENOMIC DNA]</scope>
    <source>
        <strain evidence="1 2">DSM 43023</strain>
    </source>
</reference>